<keyword evidence="1" id="KW-1185">Reference proteome</keyword>
<dbReference type="Proteomes" id="UP000887565">
    <property type="component" value="Unplaced"/>
</dbReference>
<dbReference type="WBParaSite" id="nRc.2.0.1.t17176-RA">
    <property type="protein sequence ID" value="nRc.2.0.1.t17176-RA"/>
    <property type="gene ID" value="nRc.2.0.1.g17176"/>
</dbReference>
<organism evidence="1 2">
    <name type="scientific">Romanomermis culicivorax</name>
    <name type="common">Nematode worm</name>
    <dbReference type="NCBI Taxonomy" id="13658"/>
    <lineage>
        <taxon>Eukaryota</taxon>
        <taxon>Metazoa</taxon>
        <taxon>Ecdysozoa</taxon>
        <taxon>Nematoda</taxon>
        <taxon>Enoplea</taxon>
        <taxon>Dorylaimia</taxon>
        <taxon>Mermithida</taxon>
        <taxon>Mermithoidea</taxon>
        <taxon>Mermithidae</taxon>
        <taxon>Romanomermis</taxon>
    </lineage>
</organism>
<name>A0A915ITM8_ROMCU</name>
<evidence type="ECO:0000313" key="2">
    <source>
        <dbReference type="WBParaSite" id="nRc.2.0.1.t17176-RA"/>
    </source>
</evidence>
<proteinExistence type="predicted"/>
<reference evidence="2" key="1">
    <citation type="submission" date="2022-11" db="UniProtKB">
        <authorList>
            <consortium name="WormBaseParasite"/>
        </authorList>
    </citation>
    <scope>IDENTIFICATION</scope>
</reference>
<evidence type="ECO:0000313" key="1">
    <source>
        <dbReference type="Proteomes" id="UP000887565"/>
    </source>
</evidence>
<protein>
    <submittedName>
        <fullName evidence="2">Uncharacterized protein</fullName>
    </submittedName>
</protein>
<sequence length="191" mass="22372">LIRQTIVVATFRSQVKFERILTTIQKCARFDAQFQLTGGRIQNSIIERRLNMAIIVSTTDRRRRFIIFRNFVVIFELNDQLKSYIIVVVRAATRKQRKLKKKIKRKERQIGAETAGARIAGAETASAEMTPVPNWLAPKWRYPNIHDSRSLQEIPWPKSMSNLLLFEALLKREKFWDFCRRQSAIALINRA</sequence>
<dbReference type="AlphaFoldDB" id="A0A915ITM8"/>
<accession>A0A915ITM8</accession>